<dbReference type="Proteomes" id="UP000070620">
    <property type="component" value="Unassembled WGS sequence"/>
</dbReference>
<name>A0A136PTT1_9ACTN</name>
<accession>A0A136PTT1</accession>
<protein>
    <submittedName>
        <fullName evidence="1">Uncharacterized protein</fullName>
    </submittedName>
</protein>
<sequence>MDDIGPRGLTDGRRAARTLRTLAGYVEGVVAVILLVGREDVGAYAGVLPAVLRCAAELLEGPSER</sequence>
<evidence type="ECO:0000313" key="2">
    <source>
        <dbReference type="Proteomes" id="UP000070620"/>
    </source>
</evidence>
<evidence type="ECO:0000313" key="1">
    <source>
        <dbReference type="EMBL" id="KXK61822.1"/>
    </source>
</evidence>
<dbReference type="RefSeq" id="WP_067364088.1">
    <property type="nucleotide sequence ID" value="NZ_JBIUBN010000005.1"/>
</dbReference>
<dbReference type="AlphaFoldDB" id="A0A136PTT1"/>
<reference evidence="1 2" key="1">
    <citation type="submission" date="2016-01" db="EMBL/GenBank/DDBJ databases">
        <title>Whole genome sequence and analysis of Micromonospora rosaria DSM 803, which can produce antibacterial substance rosamicin.</title>
        <authorList>
            <person name="Yang H."/>
            <person name="He X."/>
            <person name="Zhu D."/>
        </authorList>
    </citation>
    <scope>NUCLEOTIDE SEQUENCE [LARGE SCALE GENOMIC DNA]</scope>
    <source>
        <strain evidence="1 2">DSM 803</strain>
    </source>
</reference>
<gene>
    <name evidence="1" type="ORF">AWW66_11600</name>
</gene>
<dbReference type="EMBL" id="LRQV01000032">
    <property type="protein sequence ID" value="KXK61822.1"/>
    <property type="molecule type" value="Genomic_DNA"/>
</dbReference>
<proteinExistence type="predicted"/>
<keyword evidence="2" id="KW-1185">Reference proteome</keyword>
<organism evidence="1 2">
    <name type="scientific">Micromonospora rosaria</name>
    <dbReference type="NCBI Taxonomy" id="47874"/>
    <lineage>
        <taxon>Bacteria</taxon>
        <taxon>Bacillati</taxon>
        <taxon>Actinomycetota</taxon>
        <taxon>Actinomycetes</taxon>
        <taxon>Micromonosporales</taxon>
        <taxon>Micromonosporaceae</taxon>
        <taxon>Micromonospora</taxon>
    </lineage>
</organism>
<comment type="caution">
    <text evidence="1">The sequence shown here is derived from an EMBL/GenBank/DDBJ whole genome shotgun (WGS) entry which is preliminary data.</text>
</comment>